<feature type="zinc finger region" description="C3H1-type" evidence="5">
    <location>
        <begin position="335"/>
        <end position="362"/>
    </location>
</feature>
<keyword evidence="2" id="KW-0677">Repeat</keyword>
<keyword evidence="3 5" id="KW-0863">Zinc-finger</keyword>
<evidence type="ECO:0000256" key="6">
    <source>
        <dbReference type="SAM" id="MobiDB-lite"/>
    </source>
</evidence>
<feature type="region of interest" description="Disordered" evidence="6">
    <location>
        <begin position="260"/>
        <end position="296"/>
    </location>
</feature>
<dbReference type="Pfam" id="PF14608">
    <property type="entry name" value="zf-CCCH_2"/>
    <property type="match status" value="1"/>
</dbReference>
<keyword evidence="9" id="KW-1185">Reference proteome</keyword>
<name>A0A150G4Q9_GONPE</name>
<dbReference type="GO" id="GO:0003723">
    <property type="term" value="F:RNA binding"/>
    <property type="evidence" value="ECO:0007669"/>
    <property type="project" value="InterPro"/>
</dbReference>
<keyword evidence="1 5" id="KW-0479">Metal-binding</keyword>
<dbReference type="PROSITE" id="PS50103">
    <property type="entry name" value="ZF_C3H1"/>
    <property type="match status" value="3"/>
</dbReference>
<feature type="domain" description="C3H1-type" evidence="7">
    <location>
        <begin position="395"/>
        <end position="418"/>
    </location>
</feature>
<feature type="zinc finger region" description="C3H1-type" evidence="5">
    <location>
        <begin position="364"/>
        <end position="391"/>
    </location>
</feature>
<dbReference type="AlphaFoldDB" id="A0A150G4Q9"/>
<dbReference type="PANTHER" id="PTHR13119:SF12">
    <property type="entry name" value="PROTEIN SUPPRESSOR OF SABLE"/>
    <property type="match status" value="1"/>
</dbReference>
<feature type="region of interest" description="Disordered" evidence="6">
    <location>
        <begin position="1"/>
        <end position="20"/>
    </location>
</feature>
<feature type="region of interest" description="Disordered" evidence="6">
    <location>
        <begin position="219"/>
        <end position="238"/>
    </location>
</feature>
<dbReference type="STRING" id="33097.A0A150G4Q9"/>
<evidence type="ECO:0000256" key="1">
    <source>
        <dbReference type="ARBA" id="ARBA00022723"/>
    </source>
</evidence>
<dbReference type="OrthoDB" id="411372at2759"/>
<dbReference type="InterPro" id="IPR045124">
    <property type="entry name" value="Su(sable)-like"/>
</dbReference>
<proteinExistence type="predicted"/>
<evidence type="ECO:0000256" key="3">
    <source>
        <dbReference type="ARBA" id="ARBA00022771"/>
    </source>
</evidence>
<dbReference type="GO" id="GO:0005634">
    <property type="term" value="C:nucleus"/>
    <property type="evidence" value="ECO:0007669"/>
    <property type="project" value="TreeGrafter"/>
</dbReference>
<dbReference type="EMBL" id="LSYV01000063">
    <property type="protein sequence ID" value="KXZ44763.1"/>
    <property type="molecule type" value="Genomic_DNA"/>
</dbReference>
<evidence type="ECO:0000256" key="4">
    <source>
        <dbReference type="ARBA" id="ARBA00022833"/>
    </source>
</evidence>
<dbReference type="InterPro" id="IPR000571">
    <property type="entry name" value="Znf_CCCH"/>
</dbReference>
<evidence type="ECO:0000259" key="7">
    <source>
        <dbReference type="PROSITE" id="PS50103"/>
    </source>
</evidence>
<dbReference type="GO" id="GO:0008270">
    <property type="term" value="F:zinc ion binding"/>
    <property type="evidence" value="ECO:0007669"/>
    <property type="project" value="UniProtKB-KW"/>
</dbReference>
<gene>
    <name evidence="8" type="ORF">GPECTOR_62g878</name>
</gene>
<dbReference type="GO" id="GO:0045892">
    <property type="term" value="P:negative regulation of DNA-templated transcription"/>
    <property type="evidence" value="ECO:0007669"/>
    <property type="project" value="InterPro"/>
</dbReference>
<feature type="compositionally biased region" description="Gly residues" evidence="6">
    <location>
        <begin position="283"/>
        <end position="296"/>
    </location>
</feature>
<evidence type="ECO:0000313" key="9">
    <source>
        <dbReference type="Proteomes" id="UP000075714"/>
    </source>
</evidence>
<feature type="domain" description="C3H1-type" evidence="7">
    <location>
        <begin position="335"/>
        <end position="362"/>
    </location>
</feature>
<dbReference type="SUPFAM" id="SSF90229">
    <property type="entry name" value="CCCH zinc finger"/>
    <property type="match status" value="1"/>
</dbReference>
<feature type="domain" description="C3H1-type" evidence="7">
    <location>
        <begin position="364"/>
        <end position="391"/>
    </location>
</feature>
<dbReference type="PANTHER" id="PTHR13119">
    <property type="entry name" value="ZINC FINGER CCCH DOMAIN-CONTAINING PROTEI"/>
    <property type="match status" value="1"/>
</dbReference>
<protein>
    <recommendedName>
        <fullName evidence="7">C3H1-type domain-containing protein</fullName>
    </recommendedName>
</protein>
<dbReference type="Pfam" id="PF18044">
    <property type="entry name" value="zf-CCCH_4"/>
    <property type="match status" value="1"/>
</dbReference>
<feature type="compositionally biased region" description="Low complexity" evidence="6">
    <location>
        <begin position="260"/>
        <end position="276"/>
    </location>
</feature>
<dbReference type="InterPro" id="IPR036855">
    <property type="entry name" value="Znf_CCCH_sf"/>
</dbReference>
<evidence type="ECO:0000256" key="2">
    <source>
        <dbReference type="ARBA" id="ARBA00022737"/>
    </source>
</evidence>
<evidence type="ECO:0000256" key="5">
    <source>
        <dbReference type="PROSITE-ProRule" id="PRU00723"/>
    </source>
</evidence>
<organism evidence="8 9">
    <name type="scientific">Gonium pectorale</name>
    <name type="common">Green alga</name>
    <dbReference type="NCBI Taxonomy" id="33097"/>
    <lineage>
        <taxon>Eukaryota</taxon>
        <taxon>Viridiplantae</taxon>
        <taxon>Chlorophyta</taxon>
        <taxon>core chlorophytes</taxon>
        <taxon>Chlorophyceae</taxon>
        <taxon>CS clade</taxon>
        <taxon>Chlamydomonadales</taxon>
        <taxon>Volvocaceae</taxon>
        <taxon>Gonium</taxon>
    </lineage>
</organism>
<accession>A0A150G4Q9</accession>
<keyword evidence="4 5" id="KW-0862">Zinc</keyword>
<evidence type="ECO:0000313" key="8">
    <source>
        <dbReference type="EMBL" id="KXZ44763.1"/>
    </source>
</evidence>
<dbReference type="SMART" id="SM00356">
    <property type="entry name" value="ZnF_C3H1"/>
    <property type="match status" value="3"/>
</dbReference>
<dbReference type="InterPro" id="IPR041367">
    <property type="entry name" value="Znf-CCCH_4"/>
</dbReference>
<feature type="zinc finger region" description="C3H1-type" evidence="5">
    <location>
        <begin position="395"/>
        <end position="418"/>
    </location>
</feature>
<sequence length="512" mass="50329">MPSGGGGCLDASPPQPSAAEVAGEVDALFARFAEAKGAATDEQRPGGMDLDAAAEAAEGMAASGEVEEDVMAETVAGAGQEMTGGGGSQPVDGAGAMAAAPVPQSPPRAGELEAEERMLRPIISVRPNRNLSAVSAVNVASLVQLAVKRPSATATAANAATAAATATAAAAAAAEEDAAVPVPLLAGGYTGGVAAPSSTPERGAAGGWAEDVAAGLGLREEEPGQGNGDASAGPGMAGAAAAPAEATVAAAAALPHAAAGPVEAGTGDGTATTELGAGDGDRGAPGAGGDATAGGGGGGPVEVGLYAEVKAFQRQQRKARRLNGEAPSTRPVPEIREPPACRFWRLGRCAKGAGCPFRHVGQPATRLLPCRYWRLGRCSYGDACIYSHDPRTAEPCMQLLETGTCANGPACPLGHYPPQDADALRELFEDAATRAAVQVQARPAGARATAAPAEQQSAGAVTAALQAGGGAGWGVGGSVAWAMAAGDNGDPGSLRPMQPVLQRAFNAGDEDF</sequence>
<comment type="caution">
    <text evidence="8">The sequence shown here is derived from an EMBL/GenBank/DDBJ whole genome shotgun (WGS) entry which is preliminary data.</text>
</comment>
<reference evidence="9" key="1">
    <citation type="journal article" date="2016" name="Nat. Commun.">
        <title>The Gonium pectorale genome demonstrates co-option of cell cycle regulation during the evolution of multicellularity.</title>
        <authorList>
            <person name="Hanschen E.R."/>
            <person name="Marriage T.N."/>
            <person name="Ferris P.J."/>
            <person name="Hamaji T."/>
            <person name="Toyoda A."/>
            <person name="Fujiyama A."/>
            <person name="Neme R."/>
            <person name="Noguchi H."/>
            <person name="Minakuchi Y."/>
            <person name="Suzuki M."/>
            <person name="Kawai-Toyooka H."/>
            <person name="Smith D.R."/>
            <person name="Sparks H."/>
            <person name="Anderson J."/>
            <person name="Bakaric R."/>
            <person name="Luria V."/>
            <person name="Karger A."/>
            <person name="Kirschner M.W."/>
            <person name="Durand P.M."/>
            <person name="Michod R.E."/>
            <person name="Nozaki H."/>
            <person name="Olson B.J."/>
        </authorList>
    </citation>
    <scope>NUCLEOTIDE SEQUENCE [LARGE SCALE GENOMIC DNA]</scope>
    <source>
        <strain evidence="9">NIES-2863</strain>
    </source>
</reference>
<dbReference type="Gene3D" id="4.10.1000.10">
    <property type="entry name" value="Zinc finger, CCCH-type"/>
    <property type="match status" value="1"/>
</dbReference>
<dbReference type="Proteomes" id="UP000075714">
    <property type="component" value="Unassembled WGS sequence"/>
</dbReference>